<feature type="region of interest" description="Disordered" evidence="5">
    <location>
        <begin position="337"/>
        <end position="358"/>
    </location>
</feature>
<protein>
    <recommendedName>
        <fullName evidence="6">Armadillo-like helical domain-containing protein</fullName>
    </recommendedName>
</protein>
<keyword evidence="4" id="KW-0472">Membrane</keyword>
<reference evidence="7" key="2">
    <citation type="submission" date="2025-08" db="UniProtKB">
        <authorList>
            <consortium name="Ensembl"/>
        </authorList>
    </citation>
    <scope>IDENTIFICATION</scope>
</reference>
<dbReference type="OMA" id="YEATHLN"/>
<evidence type="ECO:0000313" key="8">
    <source>
        <dbReference type="Proteomes" id="UP000007875"/>
    </source>
</evidence>
<dbReference type="Pfam" id="PF08427">
    <property type="entry name" value="ARMH3_C"/>
    <property type="match status" value="1"/>
</dbReference>
<keyword evidence="8" id="KW-1185">Reference proteome</keyword>
<organism evidence="7 8">
    <name type="scientific">Ciona savignyi</name>
    <name type="common">Pacific transparent sea squirt</name>
    <dbReference type="NCBI Taxonomy" id="51511"/>
    <lineage>
        <taxon>Eukaryota</taxon>
        <taxon>Metazoa</taxon>
        <taxon>Chordata</taxon>
        <taxon>Tunicata</taxon>
        <taxon>Ascidiacea</taxon>
        <taxon>Phlebobranchia</taxon>
        <taxon>Cionidae</taxon>
        <taxon>Ciona</taxon>
    </lineage>
</organism>
<name>H2ZR09_CIOSA</name>
<reference evidence="8" key="1">
    <citation type="submission" date="2003-08" db="EMBL/GenBank/DDBJ databases">
        <authorList>
            <person name="Birren B."/>
            <person name="Nusbaum C."/>
            <person name="Abebe A."/>
            <person name="Abouelleil A."/>
            <person name="Adekoya E."/>
            <person name="Ait-zahra M."/>
            <person name="Allen N."/>
            <person name="Allen T."/>
            <person name="An P."/>
            <person name="Anderson M."/>
            <person name="Anderson S."/>
            <person name="Arachchi H."/>
            <person name="Armbruster J."/>
            <person name="Bachantsang P."/>
            <person name="Baldwin J."/>
            <person name="Barry A."/>
            <person name="Bayul T."/>
            <person name="Blitshsteyn B."/>
            <person name="Bloom T."/>
            <person name="Blye J."/>
            <person name="Boguslavskiy L."/>
            <person name="Borowsky M."/>
            <person name="Boukhgalter B."/>
            <person name="Brunache A."/>
            <person name="Butler J."/>
            <person name="Calixte N."/>
            <person name="Calvo S."/>
            <person name="Camarata J."/>
            <person name="Campo K."/>
            <person name="Chang J."/>
            <person name="Cheshatsang Y."/>
            <person name="Citroen M."/>
            <person name="Collymore A."/>
            <person name="Considine T."/>
            <person name="Cook A."/>
            <person name="Cooke P."/>
            <person name="Corum B."/>
            <person name="Cuomo C."/>
            <person name="David R."/>
            <person name="Dawoe T."/>
            <person name="Degray S."/>
            <person name="Dodge S."/>
            <person name="Dooley K."/>
            <person name="Dorje P."/>
            <person name="Dorjee K."/>
            <person name="Dorris L."/>
            <person name="Duffey N."/>
            <person name="Dupes A."/>
            <person name="Elkins T."/>
            <person name="Engels R."/>
            <person name="Erickson J."/>
            <person name="Farina A."/>
            <person name="Faro S."/>
            <person name="Ferreira P."/>
            <person name="Fischer H."/>
            <person name="Fitzgerald M."/>
            <person name="Foley K."/>
            <person name="Gage D."/>
            <person name="Galagan J."/>
            <person name="Gearin G."/>
            <person name="Gnerre S."/>
            <person name="Gnirke A."/>
            <person name="Goyette A."/>
            <person name="Graham J."/>
            <person name="Grandbois E."/>
            <person name="Gyaltsen K."/>
            <person name="Hafez N."/>
            <person name="Hagopian D."/>
            <person name="Hagos B."/>
            <person name="Hall J."/>
            <person name="Hatcher B."/>
            <person name="Heller A."/>
            <person name="Higgins H."/>
            <person name="Honan T."/>
            <person name="Horn A."/>
            <person name="Houde N."/>
            <person name="Hughes L."/>
            <person name="Hulme W."/>
            <person name="Husby E."/>
            <person name="Iliev I."/>
            <person name="Jaffe D."/>
            <person name="Jones C."/>
            <person name="Kamal M."/>
            <person name="Kamat A."/>
            <person name="Kamvysselis M."/>
            <person name="Karlsson E."/>
            <person name="Kells C."/>
            <person name="Kieu A."/>
            <person name="Kisner P."/>
            <person name="Kodira C."/>
            <person name="Kulbokas E."/>
            <person name="Labutti K."/>
            <person name="Lama D."/>
            <person name="Landers T."/>
            <person name="Leger J."/>
            <person name="Levine S."/>
            <person name="Lewis D."/>
            <person name="Lewis T."/>
            <person name="Lindblad-toh K."/>
            <person name="Liu X."/>
            <person name="Lokyitsang T."/>
            <person name="Lokyitsang Y."/>
            <person name="Lucien O."/>
            <person name="Lui A."/>
            <person name="Ma L.J."/>
            <person name="Mabbitt R."/>
            <person name="Macdonald J."/>
            <person name="Maclean C."/>
            <person name="Major J."/>
            <person name="Manning J."/>
            <person name="Marabella R."/>
            <person name="Maru K."/>
            <person name="Matthews C."/>
            <person name="Mauceli E."/>
            <person name="Mccarthy M."/>
            <person name="Mcdonough S."/>
            <person name="Mcghee T."/>
            <person name="Meldrim J."/>
            <person name="Meneus L."/>
            <person name="Mesirov J."/>
            <person name="Mihalev A."/>
            <person name="Mihova T."/>
            <person name="Mikkelsen T."/>
            <person name="Mlenga V."/>
            <person name="Moru K."/>
            <person name="Mozes J."/>
            <person name="Mulrain L."/>
            <person name="Munson G."/>
            <person name="Naylor J."/>
            <person name="Newes C."/>
            <person name="Nguyen C."/>
            <person name="Nguyen N."/>
            <person name="Nguyen T."/>
            <person name="Nicol R."/>
            <person name="Nielsen C."/>
            <person name="Nizzari M."/>
            <person name="Norbu C."/>
            <person name="Norbu N."/>
            <person name="O'donnell P."/>
            <person name="Okoawo O."/>
            <person name="O'leary S."/>
            <person name="Omotosho B."/>
            <person name="O'neill K."/>
            <person name="Osman S."/>
            <person name="Parker S."/>
            <person name="Perrin D."/>
            <person name="Phunkhang P."/>
            <person name="Piqani B."/>
            <person name="Purcell S."/>
            <person name="Rachupka T."/>
            <person name="Ramasamy U."/>
            <person name="Rameau R."/>
            <person name="Ray V."/>
            <person name="Raymond C."/>
            <person name="Retta R."/>
            <person name="Richardson S."/>
            <person name="Rise C."/>
            <person name="Rodriguez J."/>
            <person name="Rogers J."/>
            <person name="Rogov P."/>
            <person name="Rutman M."/>
            <person name="Schupbach R."/>
            <person name="Seaman C."/>
            <person name="Settipalli S."/>
            <person name="Sharpe T."/>
            <person name="Sheridan J."/>
            <person name="Sherpa N."/>
            <person name="Shi J."/>
            <person name="Smirnov S."/>
            <person name="Smith C."/>
            <person name="Sougnez C."/>
            <person name="Spencer B."/>
            <person name="Stalker J."/>
            <person name="Stange-thomann N."/>
            <person name="Stavropoulos S."/>
            <person name="Stetson K."/>
            <person name="Stone C."/>
            <person name="Stone S."/>
            <person name="Stubbs M."/>
            <person name="Talamas J."/>
            <person name="Tchuinga P."/>
            <person name="Tenzing P."/>
            <person name="Tesfaye S."/>
            <person name="Theodore J."/>
            <person name="Thoulutsang Y."/>
            <person name="Topham K."/>
            <person name="Towey S."/>
            <person name="Tsamla T."/>
            <person name="Tsomo N."/>
            <person name="Vallee D."/>
            <person name="Vassiliev H."/>
            <person name="Venkataraman V."/>
            <person name="Vinson J."/>
            <person name="Vo A."/>
            <person name="Wade C."/>
            <person name="Wang S."/>
            <person name="Wangchuk T."/>
            <person name="Wangdi T."/>
            <person name="Whittaker C."/>
            <person name="Wilkinson J."/>
            <person name="Wu Y."/>
            <person name="Wyman D."/>
            <person name="Yadav S."/>
            <person name="Yang S."/>
            <person name="Yang X."/>
            <person name="Yeager S."/>
            <person name="Yee E."/>
            <person name="Young G."/>
            <person name="Zainoun J."/>
            <person name="Zembeck L."/>
            <person name="Zimmer A."/>
            <person name="Zody M."/>
            <person name="Lander E."/>
        </authorList>
    </citation>
    <scope>NUCLEOTIDE SEQUENCE [LARGE SCALE GENOMIC DNA]</scope>
</reference>
<proteinExistence type="predicted"/>
<evidence type="ECO:0000259" key="6">
    <source>
        <dbReference type="SMART" id="SM01158"/>
    </source>
</evidence>
<evidence type="ECO:0000256" key="2">
    <source>
        <dbReference type="ARBA" id="ARBA00022692"/>
    </source>
</evidence>
<dbReference type="Proteomes" id="UP000007875">
    <property type="component" value="Unassembled WGS sequence"/>
</dbReference>
<dbReference type="PANTHER" id="PTHR13608">
    <property type="entry name" value="ARMADILLO-LIKE HELICAL DOMAIN-CONTAINING PROTEIN 3"/>
    <property type="match status" value="1"/>
</dbReference>
<comment type="subcellular location">
    <subcellularLocation>
        <location evidence="1">Membrane</location>
    </subcellularLocation>
</comment>
<feature type="compositionally biased region" description="Polar residues" evidence="5">
    <location>
        <begin position="341"/>
        <end position="358"/>
    </location>
</feature>
<sequence>GKMLRRGSEGKKPLKEKVILLYDAIFKAEDLSLENPNFWDEFFLLRVNSDYLEKKFESMTVKEVLNFKDDLNRFFAKCAEYIVSGHLIRMINAVQTMASLFRIVFSYDLGDHGFEVIDLLVGFGCADVQMQLLLRSLSSILVNTNVNPSDQDEEDDDERNYPPVLKSLVLQLLLIISTGRDNVSQNTFVEYVMLEEESMELALVEMLANPVDRSRHGVDVLLLLTLLANYRKYESVNPYIMKLSVLDNELALNGLSSVISLSLASFNNQFIHKQEETKSSGLFSTITNMVGSMFIGDSDEQKHMIKSNEAILLALYEAVHLNRNFISVLTHSHPEALIGDPTTSKGGDTGKQTNPSTPTIDSVVPIGITSNVLCTFLEYTSIIMQDTKVKQNISSAKLCFIILSCITEDQLANSFLHDTNMIFHVYIHRMPMRHRKVRAADDGRSRPLACWIFELTSEFLVTHMMKEFPFMQHMRCIGIIHRLMCYQKKCQIRLQYRWKELWSALMTFLKFVLSNENNFILQWKNGIFVLLTQVVNLFNMFVTFGDTFLPSPTSYDELYYEIVRMAQIFDTMYTLVLRYINHPEYKEHAAKLNNALVNIRAIVLHFRPKIDQWSKDNNQATLTEDEVLEVVRNNYDSLTLRLQDNLDHYERYSERPKEAAFFSDLVRSVVQGYRKSVSFEQIDLQKYSTI</sequence>
<keyword evidence="3" id="KW-1133">Transmembrane helix</keyword>
<evidence type="ECO:0000313" key="7">
    <source>
        <dbReference type="Ensembl" id="ENSCSAVP00000020025.1"/>
    </source>
</evidence>
<evidence type="ECO:0000256" key="5">
    <source>
        <dbReference type="SAM" id="MobiDB-lite"/>
    </source>
</evidence>
<evidence type="ECO:0000256" key="3">
    <source>
        <dbReference type="ARBA" id="ARBA00022989"/>
    </source>
</evidence>
<dbReference type="FunCoup" id="H2ZR09">
    <property type="interactions" value="201"/>
</dbReference>
<dbReference type="GO" id="GO:0016020">
    <property type="term" value="C:membrane"/>
    <property type="evidence" value="ECO:0007669"/>
    <property type="project" value="UniProtKB-SubCell"/>
</dbReference>
<dbReference type="eggNOG" id="KOG4654">
    <property type="taxonomic scope" value="Eukaryota"/>
</dbReference>
<reference evidence="7" key="3">
    <citation type="submission" date="2025-09" db="UniProtKB">
        <authorList>
            <consortium name="Ensembl"/>
        </authorList>
    </citation>
    <scope>IDENTIFICATION</scope>
</reference>
<dbReference type="InParanoid" id="H2ZR09"/>
<accession>H2ZR09</accession>
<keyword evidence="2" id="KW-0812">Transmembrane</keyword>
<dbReference type="InterPro" id="IPR039868">
    <property type="entry name" value="ARMD3-like"/>
</dbReference>
<dbReference type="HOGENOM" id="CLU_029861_2_0_1"/>
<dbReference type="Ensembl" id="ENSCSAVT00000020239.1">
    <property type="protein sequence ID" value="ENSCSAVP00000020025.1"/>
    <property type="gene ID" value="ENSCSAVG00000011753.1"/>
</dbReference>
<dbReference type="AlphaFoldDB" id="H2ZR09"/>
<dbReference type="InterPro" id="IPR013636">
    <property type="entry name" value="ARMH3_C"/>
</dbReference>
<dbReference type="GeneTree" id="ENSGT00390000002554"/>
<evidence type="ECO:0000256" key="4">
    <source>
        <dbReference type="ARBA" id="ARBA00023136"/>
    </source>
</evidence>
<dbReference type="GO" id="GO:0005829">
    <property type="term" value="C:cytosol"/>
    <property type="evidence" value="ECO:0007669"/>
    <property type="project" value="TreeGrafter"/>
</dbReference>
<evidence type="ECO:0000256" key="1">
    <source>
        <dbReference type="ARBA" id="ARBA00004370"/>
    </source>
</evidence>
<dbReference type="PANTHER" id="PTHR13608:SF3">
    <property type="entry name" value="ARMADILLO-LIKE HELICAL DOMAIN-CONTAINING PROTEIN 3"/>
    <property type="match status" value="1"/>
</dbReference>
<dbReference type="SMART" id="SM01158">
    <property type="entry name" value="DUF1741"/>
    <property type="match status" value="1"/>
</dbReference>
<feature type="domain" description="Armadillo-like helical" evidence="6">
    <location>
        <begin position="439"/>
        <end position="677"/>
    </location>
</feature>